<gene>
    <name evidence="11 12" type="primary">LOC107270385</name>
</gene>
<dbReference type="AlphaFoldDB" id="A0AAJ7FNP9"/>
<evidence type="ECO:0000256" key="2">
    <source>
        <dbReference type="ARBA" id="ARBA00005249"/>
    </source>
</evidence>
<comment type="function">
    <text evidence="7 8">TFIIF is a general transcription initiation factor that binds to RNA polymerase II and helps to recruit it to the initiation complex in collaboration with TFIIB. It promotes transcription elongation.</text>
</comment>
<dbReference type="PANTHER" id="PTHR13011">
    <property type="entry name" value="TFIIF-ALPHA"/>
    <property type="match status" value="1"/>
</dbReference>
<evidence type="ECO:0000313" key="11">
    <source>
        <dbReference type="RefSeq" id="XP_015600830.1"/>
    </source>
</evidence>
<evidence type="ECO:0000256" key="7">
    <source>
        <dbReference type="ARBA" id="ARBA00025232"/>
    </source>
</evidence>
<feature type="compositionally biased region" description="Acidic residues" evidence="9">
    <location>
        <begin position="270"/>
        <end position="285"/>
    </location>
</feature>
<dbReference type="GO" id="GO:0001096">
    <property type="term" value="F:TFIIF-class transcription factor complex binding"/>
    <property type="evidence" value="ECO:0007669"/>
    <property type="project" value="TreeGrafter"/>
</dbReference>
<feature type="compositionally biased region" description="Basic residues" evidence="9">
    <location>
        <begin position="364"/>
        <end position="378"/>
    </location>
</feature>
<dbReference type="PANTHER" id="PTHR13011:SF0">
    <property type="entry name" value="GENERAL TRANSCRIPTION FACTOR IIF SUBUNIT 1"/>
    <property type="match status" value="1"/>
</dbReference>
<dbReference type="GO" id="GO:0032968">
    <property type="term" value="P:positive regulation of transcription elongation by RNA polymerase II"/>
    <property type="evidence" value="ECO:0007669"/>
    <property type="project" value="InterPro"/>
</dbReference>
<name>A0AAJ7FNP9_CEPCN</name>
<sequence>MSTPGGPKPPAAPSVQEYSIRVPKNNKKKHNVMRFNATLNVDFSKWTQVKMERENNMKEYKGLDEEMPKFGAGSEFGRDAREEARRKKFGITSRKYKPEDQPWILKSGGKTGKKFKGIREGGVAENAAYYVFTHAPDGAIEAFPLHEWYNFQPIQRYKALSAEEAEQEFSRRNKVMNYFSLMLRKRLRNDEEGADDESELAEGTKGKKPTKKEKELKISEMDEWMDSDDDDSNSEDEKEKKASDEEEDAKKTKKGKATALKKKKRKNASDDEAFEESDDGDEEGRECDYISDSSDSESELEKQKEIKSVAEEDALRKLLASDEDDEDEEEEKKDGEEDKDEDEENKEKDEKEKDKANKDTDKKKDKKKKKKQSKKKDSKKSSPGKDSSSDFSSDSDSDSDVPKEKDNKKPNSAQSSRSGTPIPAAGSSADLLKRKQSGSPDLSQAKKLKLDNFNLVPATSYIPGSSESGITEDAVRRYLMRKPMTTTELLQKFKSKKTGLTSEQLVNIMTQILKKINPTKQTIKNKMYLSIKAQPN</sequence>
<evidence type="ECO:0000256" key="8">
    <source>
        <dbReference type="RuleBase" id="RU366044"/>
    </source>
</evidence>
<dbReference type="InterPro" id="IPR008851">
    <property type="entry name" value="TFIIF-alpha"/>
</dbReference>
<feature type="compositionally biased region" description="Basic and acidic residues" evidence="9">
    <location>
        <begin position="299"/>
        <end position="320"/>
    </location>
</feature>
<accession>A0AAJ7FNP9</accession>
<dbReference type="SUPFAM" id="SSF50916">
    <property type="entry name" value="Rap30/74 interaction domains"/>
    <property type="match status" value="1"/>
</dbReference>
<feature type="compositionally biased region" description="Basic and acidic residues" evidence="9">
    <location>
        <begin position="345"/>
        <end position="363"/>
    </location>
</feature>
<evidence type="ECO:0000256" key="3">
    <source>
        <dbReference type="ARBA" id="ARBA00023015"/>
    </source>
</evidence>
<dbReference type="GO" id="GO:0003677">
    <property type="term" value="F:DNA binding"/>
    <property type="evidence" value="ECO:0007669"/>
    <property type="project" value="UniProtKB-KW"/>
</dbReference>
<proteinExistence type="inferred from homology"/>
<dbReference type="Pfam" id="PF05793">
    <property type="entry name" value="TFIIF_alpha"/>
    <property type="match status" value="1"/>
</dbReference>
<evidence type="ECO:0000313" key="10">
    <source>
        <dbReference type="Proteomes" id="UP000694920"/>
    </source>
</evidence>
<dbReference type="CDD" id="cd00240">
    <property type="entry name" value="TFIIFa"/>
    <property type="match status" value="1"/>
</dbReference>
<dbReference type="Gene3D" id="1.10.10.10">
    <property type="entry name" value="Winged helix-like DNA-binding domain superfamily/Winged helix DNA-binding domain"/>
    <property type="match status" value="1"/>
</dbReference>
<comment type="subcellular location">
    <subcellularLocation>
        <location evidence="1 8">Nucleus</location>
    </subcellularLocation>
</comment>
<dbReference type="GO" id="GO:0006367">
    <property type="term" value="P:transcription initiation at RNA polymerase II promoter"/>
    <property type="evidence" value="ECO:0007669"/>
    <property type="project" value="InterPro"/>
</dbReference>
<feature type="compositionally biased region" description="Basic residues" evidence="9">
    <location>
        <begin position="251"/>
        <end position="266"/>
    </location>
</feature>
<keyword evidence="10" id="KW-1185">Reference proteome</keyword>
<dbReference type="GO" id="GO:0016251">
    <property type="term" value="F:RNA polymerase II general transcription initiation factor activity"/>
    <property type="evidence" value="ECO:0007669"/>
    <property type="project" value="TreeGrafter"/>
</dbReference>
<feature type="compositionally biased region" description="Basic and acidic residues" evidence="9">
    <location>
        <begin position="400"/>
        <end position="409"/>
    </location>
</feature>
<dbReference type="KEGG" id="ccin:107270385"/>
<keyword evidence="3 8" id="KW-0805">Transcription regulation</keyword>
<dbReference type="GeneID" id="107270385"/>
<dbReference type="Proteomes" id="UP000694920">
    <property type="component" value="Unplaced"/>
</dbReference>
<feature type="compositionally biased region" description="Pro residues" evidence="9">
    <location>
        <begin position="1"/>
        <end position="12"/>
    </location>
</feature>
<evidence type="ECO:0000313" key="12">
    <source>
        <dbReference type="RefSeq" id="XP_015600831.1"/>
    </source>
</evidence>
<dbReference type="InterPro" id="IPR011039">
    <property type="entry name" value="TFIIF_interaction"/>
</dbReference>
<dbReference type="RefSeq" id="XP_015600830.1">
    <property type="nucleotide sequence ID" value="XM_015745344.2"/>
</dbReference>
<dbReference type="CTD" id="40790"/>
<evidence type="ECO:0000256" key="6">
    <source>
        <dbReference type="ARBA" id="ARBA00023242"/>
    </source>
</evidence>
<dbReference type="SUPFAM" id="SSF46785">
    <property type="entry name" value="Winged helix' DNA-binding domain"/>
    <property type="match status" value="1"/>
</dbReference>
<feature type="compositionally biased region" description="Acidic residues" evidence="9">
    <location>
        <begin position="321"/>
        <end position="344"/>
    </location>
</feature>
<feature type="compositionally biased region" description="Acidic residues" evidence="9">
    <location>
        <begin position="221"/>
        <end position="234"/>
    </location>
</feature>
<dbReference type="RefSeq" id="XP_015600831.1">
    <property type="nucleotide sequence ID" value="XM_015745345.2"/>
</dbReference>
<evidence type="ECO:0000256" key="5">
    <source>
        <dbReference type="ARBA" id="ARBA00023163"/>
    </source>
</evidence>
<feature type="compositionally biased region" description="Polar residues" evidence="9">
    <location>
        <begin position="410"/>
        <end position="419"/>
    </location>
</feature>
<organism evidence="10 11">
    <name type="scientific">Cephus cinctus</name>
    <name type="common">Wheat stem sawfly</name>
    <dbReference type="NCBI Taxonomy" id="211228"/>
    <lineage>
        <taxon>Eukaryota</taxon>
        <taxon>Metazoa</taxon>
        <taxon>Ecdysozoa</taxon>
        <taxon>Arthropoda</taxon>
        <taxon>Hexapoda</taxon>
        <taxon>Insecta</taxon>
        <taxon>Pterygota</taxon>
        <taxon>Neoptera</taxon>
        <taxon>Endopterygota</taxon>
        <taxon>Hymenoptera</taxon>
        <taxon>Cephoidea</taxon>
        <taxon>Cephidae</taxon>
        <taxon>Cephus</taxon>
    </lineage>
</organism>
<protein>
    <recommendedName>
        <fullName evidence="8">Transcription initiation factor IIF subunit alpha</fullName>
    </recommendedName>
</protein>
<dbReference type="InterPro" id="IPR036388">
    <property type="entry name" value="WH-like_DNA-bd_sf"/>
</dbReference>
<keyword evidence="4 8" id="KW-0238">DNA-binding</keyword>
<evidence type="ECO:0000256" key="1">
    <source>
        <dbReference type="ARBA" id="ARBA00004123"/>
    </source>
</evidence>
<dbReference type="GO" id="GO:0005674">
    <property type="term" value="C:transcription factor TFIIF complex"/>
    <property type="evidence" value="ECO:0007669"/>
    <property type="project" value="TreeGrafter"/>
</dbReference>
<feature type="region of interest" description="Disordered" evidence="9">
    <location>
        <begin position="188"/>
        <end position="427"/>
    </location>
</feature>
<keyword evidence="6 8" id="KW-0539">Nucleus</keyword>
<feature type="region of interest" description="Disordered" evidence="9">
    <location>
        <begin position="1"/>
        <end position="20"/>
    </location>
</feature>
<keyword evidence="5 8" id="KW-0804">Transcription</keyword>
<evidence type="ECO:0000256" key="9">
    <source>
        <dbReference type="SAM" id="MobiDB-lite"/>
    </source>
</evidence>
<evidence type="ECO:0000256" key="4">
    <source>
        <dbReference type="ARBA" id="ARBA00023125"/>
    </source>
</evidence>
<comment type="similarity">
    <text evidence="2 8">Belongs to the TFIIF alpha subunit family.</text>
</comment>
<reference evidence="11 12" key="1">
    <citation type="submission" date="2025-04" db="UniProtKB">
        <authorList>
            <consortium name="RefSeq"/>
        </authorList>
    </citation>
    <scope>IDENTIFICATION</scope>
</reference>
<dbReference type="InterPro" id="IPR036390">
    <property type="entry name" value="WH_DNA-bd_sf"/>
</dbReference>